<keyword evidence="2" id="KW-1185">Reference proteome</keyword>
<dbReference type="Proteomes" id="UP000215335">
    <property type="component" value="Unassembled WGS sequence"/>
</dbReference>
<evidence type="ECO:0000313" key="1">
    <source>
        <dbReference type="EMBL" id="OXU19512.1"/>
    </source>
</evidence>
<organism evidence="1 2">
    <name type="scientific">Trichomalopsis sarcophagae</name>
    <dbReference type="NCBI Taxonomy" id="543379"/>
    <lineage>
        <taxon>Eukaryota</taxon>
        <taxon>Metazoa</taxon>
        <taxon>Ecdysozoa</taxon>
        <taxon>Arthropoda</taxon>
        <taxon>Hexapoda</taxon>
        <taxon>Insecta</taxon>
        <taxon>Pterygota</taxon>
        <taxon>Neoptera</taxon>
        <taxon>Endopterygota</taxon>
        <taxon>Hymenoptera</taxon>
        <taxon>Apocrita</taxon>
        <taxon>Proctotrupomorpha</taxon>
        <taxon>Chalcidoidea</taxon>
        <taxon>Pteromalidae</taxon>
        <taxon>Pteromalinae</taxon>
        <taxon>Trichomalopsis</taxon>
    </lineage>
</organism>
<evidence type="ECO:0000313" key="2">
    <source>
        <dbReference type="Proteomes" id="UP000215335"/>
    </source>
</evidence>
<gene>
    <name evidence="1" type="ORF">TSAR_012134</name>
</gene>
<comment type="caution">
    <text evidence="1">The sequence shown here is derived from an EMBL/GenBank/DDBJ whole genome shotgun (WGS) entry which is preliminary data.</text>
</comment>
<reference evidence="1 2" key="1">
    <citation type="journal article" date="2017" name="Curr. Biol.">
        <title>The Evolution of Venom by Co-option of Single-Copy Genes.</title>
        <authorList>
            <person name="Martinson E.O."/>
            <person name="Mrinalini"/>
            <person name="Kelkar Y.D."/>
            <person name="Chang C.H."/>
            <person name="Werren J.H."/>
        </authorList>
    </citation>
    <scope>NUCLEOTIDE SEQUENCE [LARGE SCALE GENOMIC DNA]</scope>
    <source>
        <strain evidence="1 2">Alberta</strain>
        <tissue evidence="1">Whole body</tissue>
    </source>
</reference>
<dbReference type="EMBL" id="NNAY01003380">
    <property type="protein sequence ID" value="OXU19512.1"/>
    <property type="molecule type" value="Genomic_DNA"/>
</dbReference>
<accession>A0A232EMH6</accession>
<sequence length="249" mass="28633">MISTYPLIVMYWTEEQIKLWNEANELDEVDISIDASGSFIKRVKIVQDNYSSDLFLYVIVVRFGGKIFPVAQMISESHNTNTITLFMMTTKVYGAPSPKIILADCSVAHMKPKRFKVEEAKKFMDNSDIIPSLLSNSVVYKTARQEIRDQDLKLENYPGNPIESLHEMMDDISAVKMISTYPLIVMYWTEEQIKLWNEANELDEVDISIDASGSFILDKMLKHDLYYGQKLIICSFNQISDPKYPTAKL</sequence>
<proteinExistence type="predicted"/>
<name>A0A232EMH6_9HYME</name>
<dbReference type="AlphaFoldDB" id="A0A232EMH6"/>
<protein>
    <submittedName>
        <fullName evidence="1">Uncharacterized protein</fullName>
    </submittedName>
</protein>